<name>A0A4R9GGF1_9LEPT</name>
<protein>
    <recommendedName>
        <fullName evidence="4">Porin</fullName>
    </recommendedName>
</protein>
<keyword evidence="3" id="KW-1185">Reference proteome</keyword>
<evidence type="ECO:0000313" key="3">
    <source>
        <dbReference type="Proteomes" id="UP000298458"/>
    </source>
</evidence>
<comment type="caution">
    <text evidence="2">The sequence shown here is derived from an EMBL/GenBank/DDBJ whole genome shotgun (WGS) entry which is preliminary data.</text>
</comment>
<evidence type="ECO:0008006" key="4">
    <source>
        <dbReference type="Google" id="ProtNLM"/>
    </source>
</evidence>
<dbReference type="AlphaFoldDB" id="A0A4R9GGF1"/>
<feature type="chain" id="PRO_5020727753" description="Porin" evidence="1">
    <location>
        <begin position="28"/>
        <end position="525"/>
    </location>
</feature>
<reference evidence="2" key="1">
    <citation type="journal article" date="2019" name="PLoS Negl. Trop. Dis.">
        <title>Revisiting the worldwide diversity of Leptospira species in the environment.</title>
        <authorList>
            <person name="Vincent A.T."/>
            <person name="Schiettekatte O."/>
            <person name="Bourhy P."/>
            <person name="Veyrier F.J."/>
            <person name="Picardeau M."/>
        </authorList>
    </citation>
    <scope>NUCLEOTIDE SEQUENCE [LARGE SCALE GENOMIC DNA]</scope>
    <source>
        <strain evidence="2">SSW15</strain>
    </source>
</reference>
<dbReference type="EMBL" id="RQET01000004">
    <property type="protein sequence ID" value="TGK11760.1"/>
    <property type="molecule type" value="Genomic_DNA"/>
</dbReference>
<sequence>MLKTKFRQLGGFSLLLFVCLCWQSLSAQEIEEKTKIDIQGNYRVRGFNLGRDIYTSRQTPGTPFDKQTWQNQYQQNLNNKVQNDINALMQGLPSTVTPTRENVTYYDNRMTLNMNFASSKYFEALAGVQIGDIIFGGRGVGQSSTVGPGQGGEATFSSSVNIQTNFLYLNFKLPEKSFTTRVGLQLFTSAQGRVVFIPGTGVNMTKDIRDWNMTLEGGWFVAKQNNLTDLDNNGFADRNYRGNNIYFYKVKTSFINNAKHELYSFYMDDTLKDVQDTTGVYGLVNRQSQTGQLFWHGLFNEFNFSDFTLVVHGIYNHGVLNALNPYRDSNGNEIFRKYDRYNIKGGFFDTQITYRFNESLTLNLIALGSTGRPGYEKDGTRSSLHGSGYQNLFPGYSVSNIAIDFTGGYALFSGGRDVSGLYEYGIYSDVVVAGPLVFTLGYYRLYGSKSPLLDNNRFYNSDNFYQTSAYFGQEYNLNIRWNAFRDMQILLRSGYFIPGDGLKAYLDTTNGSFLRELFVTAEHRF</sequence>
<dbReference type="Proteomes" id="UP000298458">
    <property type="component" value="Unassembled WGS sequence"/>
</dbReference>
<proteinExistence type="predicted"/>
<feature type="signal peptide" evidence="1">
    <location>
        <begin position="1"/>
        <end position="27"/>
    </location>
</feature>
<dbReference type="OrthoDB" id="335611at2"/>
<evidence type="ECO:0000313" key="2">
    <source>
        <dbReference type="EMBL" id="TGK11760.1"/>
    </source>
</evidence>
<organism evidence="2 3">
    <name type="scientific">Leptospira fletcheri</name>
    <dbReference type="NCBI Taxonomy" id="2484981"/>
    <lineage>
        <taxon>Bacteria</taxon>
        <taxon>Pseudomonadati</taxon>
        <taxon>Spirochaetota</taxon>
        <taxon>Spirochaetia</taxon>
        <taxon>Leptospirales</taxon>
        <taxon>Leptospiraceae</taxon>
        <taxon>Leptospira</taxon>
    </lineage>
</organism>
<accession>A0A4R9GGF1</accession>
<gene>
    <name evidence="2" type="ORF">EHO60_05565</name>
</gene>
<evidence type="ECO:0000256" key="1">
    <source>
        <dbReference type="SAM" id="SignalP"/>
    </source>
</evidence>
<keyword evidence="1" id="KW-0732">Signal</keyword>